<dbReference type="PROSITE" id="PS50850">
    <property type="entry name" value="MFS"/>
    <property type="match status" value="1"/>
</dbReference>
<gene>
    <name evidence="7" type="ORF">PQQ73_04510</name>
</gene>
<feature type="transmembrane region" description="Helical" evidence="5">
    <location>
        <begin position="116"/>
        <end position="137"/>
    </location>
</feature>
<dbReference type="CDD" id="cd17365">
    <property type="entry name" value="MFS_PcaK_like"/>
    <property type="match status" value="1"/>
</dbReference>
<feature type="domain" description="Major facilitator superfamily (MFS) profile" evidence="6">
    <location>
        <begin position="25"/>
        <end position="442"/>
    </location>
</feature>
<dbReference type="InterPro" id="IPR036259">
    <property type="entry name" value="MFS_trans_sf"/>
</dbReference>
<dbReference type="Gene3D" id="1.20.1250.20">
    <property type="entry name" value="MFS general substrate transporter like domains"/>
    <property type="match status" value="1"/>
</dbReference>
<dbReference type="Pfam" id="PF07690">
    <property type="entry name" value="MFS_1"/>
    <property type="match status" value="1"/>
</dbReference>
<name>A0ABW9E940_9BURK</name>
<evidence type="ECO:0000256" key="5">
    <source>
        <dbReference type="SAM" id="Phobius"/>
    </source>
</evidence>
<evidence type="ECO:0000259" key="6">
    <source>
        <dbReference type="PROSITE" id="PS50850"/>
    </source>
</evidence>
<feature type="transmembrane region" description="Helical" evidence="5">
    <location>
        <begin position="178"/>
        <end position="199"/>
    </location>
</feature>
<proteinExistence type="predicted"/>
<evidence type="ECO:0000313" key="7">
    <source>
        <dbReference type="EMBL" id="MFM0715585.1"/>
    </source>
</evidence>
<dbReference type="EMBL" id="JAQQCL010000002">
    <property type="protein sequence ID" value="MFM0715585.1"/>
    <property type="molecule type" value="Genomic_DNA"/>
</dbReference>
<dbReference type="PANTHER" id="PTHR23508:SF10">
    <property type="entry name" value="CARBOXYLIC ACID TRANSPORTER PROTEIN HOMOLOG"/>
    <property type="match status" value="1"/>
</dbReference>
<feature type="transmembrane region" description="Helical" evidence="5">
    <location>
        <begin position="21"/>
        <end position="40"/>
    </location>
</feature>
<dbReference type="RefSeq" id="WP_408152251.1">
    <property type="nucleotide sequence ID" value="NZ_JAQQCJ010000002.1"/>
</dbReference>
<feature type="transmembrane region" description="Helical" evidence="5">
    <location>
        <begin position="60"/>
        <end position="79"/>
    </location>
</feature>
<evidence type="ECO:0000256" key="3">
    <source>
        <dbReference type="ARBA" id="ARBA00022989"/>
    </source>
</evidence>
<dbReference type="InterPro" id="IPR011701">
    <property type="entry name" value="MFS"/>
</dbReference>
<evidence type="ECO:0000256" key="1">
    <source>
        <dbReference type="ARBA" id="ARBA00004141"/>
    </source>
</evidence>
<feature type="transmembrane region" description="Helical" evidence="5">
    <location>
        <begin position="91"/>
        <end position="110"/>
    </location>
</feature>
<dbReference type="InterPro" id="IPR020846">
    <property type="entry name" value="MFS_dom"/>
</dbReference>
<feature type="transmembrane region" description="Helical" evidence="5">
    <location>
        <begin position="352"/>
        <end position="379"/>
    </location>
</feature>
<organism evidence="7 8">
    <name type="scientific">Paraburkholderia strydomiana</name>
    <dbReference type="NCBI Taxonomy" id="1245417"/>
    <lineage>
        <taxon>Bacteria</taxon>
        <taxon>Pseudomonadati</taxon>
        <taxon>Pseudomonadota</taxon>
        <taxon>Betaproteobacteria</taxon>
        <taxon>Burkholderiales</taxon>
        <taxon>Burkholderiaceae</taxon>
        <taxon>Paraburkholderia</taxon>
    </lineage>
</organism>
<evidence type="ECO:0000256" key="4">
    <source>
        <dbReference type="ARBA" id="ARBA00023136"/>
    </source>
</evidence>
<feature type="transmembrane region" description="Helical" evidence="5">
    <location>
        <begin position="300"/>
        <end position="319"/>
    </location>
</feature>
<feature type="transmembrane region" description="Helical" evidence="5">
    <location>
        <begin position="149"/>
        <end position="172"/>
    </location>
</feature>
<protein>
    <submittedName>
        <fullName evidence="7">MFS transporter</fullName>
    </submittedName>
</protein>
<keyword evidence="2 5" id="KW-0812">Transmembrane</keyword>
<comment type="caution">
    <text evidence="7">The sequence shown here is derived from an EMBL/GenBank/DDBJ whole genome shotgun (WGS) entry which is preliminary data.</text>
</comment>
<keyword evidence="4 5" id="KW-0472">Membrane</keyword>
<accession>A0ABW9E940</accession>
<keyword evidence="8" id="KW-1185">Reference proteome</keyword>
<dbReference type="SUPFAM" id="SSF103473">
    <property type="entry name" value="MFS general substrate transporter"/>
    <property type="match status" value="1"/>
</dbReference>
<dbReference type="PANTHER" id="PTHR23508">
    <property type="entry name" value="CARBOXYLIC ACID TRANSPORTER PROTEIN HOMOLOG"/>
    <property type="match status" value="1"/>
</dbReference>
<feature type="transmembrane region" description="Helical" evidence="5">
    <location>
        <begin position="267"/>
        <end position="288"/>
    </location>
</feature>
<reference evidence="7 8" key="1">
    <citation type="journal article" date="2024" name="Chem. Sci.">
        <title>Discovery of megapolipeptins by genome mining of a Burkholderiales bacteria collection.</title>
        <authorList>
            <person name="Paulo B.S."/>
            <person name="Recchia M.J.J."/>
            <person name="Lee S."/>
            <person name="Fergusson C.H."/>
            <person name="Romanowski S.B."/>
            <person name="Hernandez A."/>
            <person name="Krull N."/>
            <person name="Liu D.Y."/>
            <person name="Cavanagh H."/>
            <person name="Bos A."/>
            <person name="Gray C.A."/>
            <person name="Murphy B.T."/>
            <person name="Linington R.G."/>
            <person name="Eustaquio A.S."/>
        </authorList>
    </citation>
    <scope>NUCLEOTIDE SEQUENCE [LARGE SCALE GENOMIC DNA]</scope>
    <source>
        <strain evidence="7 8">RL17-350-BIC-E</strain>
    </source>
</reference>
<keyword evidence="3 5" id="KW-1133">Transmembrane helix</keyword>
<dbReference type="Proteomes" id="UP001629392">
    <property type="component" value="Unassembled WGS sequence"/>
</dbReference>
<feature type="transmembrane region" description="Helical" evidence="5">
    <location>
        <begin position="326"/>
        <end position="346"/>
    </location>
</feature>
<sequence>MNSPAIIDIGEVIERQKGGRFATLLIVAMGVMMLTEGYDLGAMAFAAPALGRAWHMGRGALGPVFGAFVFGTMVGAFVLGYLGDVIGRKRTIVIGSLVLSLFSFAAAGATRLDHLLILRFCAGIGIGGVVPNAITYMSEFAPRRWRATWITLMYTGYTIGTGLGGVVSAWLIPSFGWQVVFVIGGIAPLVTGLMLLVGAPESIRFLTLKGNRNAEIARIVRRLAPDIVLTPDTTFVIGNSREAAPHARQNAPLRLLFAGRLRMVTPVLWAVYIANSMALFFLNSWLPMLIESIGLPAQRAALVSAMFQVGGTLGGLALMRLVDTRGAVIITVLPLLGTPLVALLGIGLPEPMLIAVVFLIGFAVVGTQFGLNAVAPLVYPTALRAKGTGAAVGIQKIGAIAGPVIGGMLLAGHLPVRELFYLGAVPVAVVALLAFVLGRLHRRDDEAGDDANDRADESANHATTHAVIQAAAQTNTGKGAAHAA</sequence>
<evidence type="ECO:0000313" key="8">
    <source>
        <dbReference type="Proteomes" id="UP001629392"/>
    </source>
</evidence>
<feature type="transmembrane region" description="Helical" evidence="5">
    <location>
        <begin position="419"/>
        <end position="437"/>
    </location>
</feature>
<feature type="transmembrane region" description="Helical" evidence="5">
    <location>
        <begin position="391"/>
        <end position="413"/>
    </location>
</feature>
<evidence type="ECO:0000256" key="2">
    <source>
        <dbReference type="ARBA" id="ARBA00022692"/>
    </source>
</evidence>
<comment type="subcellular location">
    <subcellularLocation>
        <location evidence="1">Membrane</location>
        <topology evidence="1">Multi-pass membrane protein</topology>
    </subcellularLocation>
</comment>